<dbReference type="PROSITE" id="PS50857">
    <property type="entry name" value="COX2_CUA"/>
    <property type="match status" value="1"/>
</dbReference>
<dbReference type="SUPFAM" id="SSF49503">
    <property type="entry name" value="Cupredoxins"/>
    <property type="match status" value="1"/>
</dbReference>
<evidence type="ECO:0000256" key="5">
    <source>
        <dbReference type="ARBA" id="ARBA00022692"/>
    </source>
</evidence>
<gene>
    <name evidence="19" type="primary">coxB</name>
    <name evidence="19" type="ORF">H0267_09925</name>
</gene>
<comment type="caution">
    <text evidence="19">The sequence shown here is derived from an EMBL/GenBank/DDBJ whole genome shotgun (WGS) entry which is preliminary data.</text>
</comment>
<dbReference type="InterPro" id="IPR011759">
    <property type="entry name" value="Cyt_c_oxidase_su2_TM_dom"/>
</dbReference>
<keyword evidence="10 15" id="KW-0186">Copper</keyword>
<organism evidence="19 20">
    <name type="scientific">Halobacillus yeomjeoni</name>
    <dbReference type="NCBI Taxonomy" id="311194"/>
    <lineage>
        <taxon>Bacteria</taxon>
        <taxon>Bacillati</taxon>
        <taxon>Bacillota</taxon>
        <taxon>Bacilli</taxon>
        <taxon>Bacillales</taxon>
        <taxon>Bacillaceae</taxon>
        <taxon>Halobacillus</taxon>
    </lineage>
</organism>
<evidence type="ECO:0000313" key="20">
    <source>
        <dbReference type="Proteomes" id="UP000614490"/>
    </source>
</evidence>
<keyword evidence="11 16" id="KW-0472">Membrane</keyword>
<keyword evidence="6 15" id="KW-0479">Metal-binding</keyword>
<dbReference type="PRINTS" id="PR01166">
    <property type="entry name" value="CYCOXIDASEII"/>
</dbReference>
<keyword evidence="3 14" id="KW-0813">Transport</keyword>
<dbReference type="GO" id="GO:0005886">
    <property type="term" value="C:plasma membrane"/>
    <property type="evidence" value="ECO:0007669"/>
    <property type="project" value="UniProtKB-SubCell"/>
</dbReference>
<dbReference type="PANTHER" id="PTHR22888:SF18">
    <property type="entry name" value="CYTOCHROME BO(3) UBIQUINOL OXIDASE SUBUNIT 2"/>
    <property type="match status" value="1"/>
</dbReference>
<dbReference type="Pfam" id="PF02790">
    <property type="entry name" value="COX2_TM"/>
    <property type="match status" value="1"/>
</dbReference>
<dbReference type="AlphaFoldDB" id="A0A931HVY0"/>
<evidence type="ECO:0000256" key="9">
    <source>
        <dbReference type="ARBA" id="ARBA00022989"/>
    </source>
</evidence>
<dbReference type="PROSITE" id="PS51257">
    <property type="entry name" value="PROKAR_LIPOPROTEIN"/>
    <property type="match status" value="1"/>
</dbReference>
<dbReference type="EMBL" id="JADZSC010000002">
    <property type="protein sequence ID" value="MBH0230529.1"/>
    <property type="molecule type" value="Genomic_DNA"/>
</dbReference>
<comment type="catalytic activity">
    <reaction evidence="13 15">
        <text>4 Fe(II)-[cytochrome c] + O2 + 8 H(+)(in) = 4 Fe(III)-[cytochrome c] + 2 H2O + 4 H(+)(out)</text>
        <dbReference type="Rhea" id="RHEA:11436"/>
        <dbReference type="Rhea" id="RHEA-COMP:10350"/>
        <dbReference type="Rhea" id="RHEA-COMP:14399"/>
        <dbReference type="ChEBI" id="CHEBI:15377"/>
        <dbReference type="ChEBI" id="CHEBI:15378"/>
        <dbReference type="ChEBI" id="CHEBI:15379"/>
        <dbReference type="ChEBI" id="CHEBI:29033"/>
        <dbReference type="ChEBI" id="CHEBI:29034"/>
        <dbReference type="EC" id="7.1.1.9"/>
    </reaction>
</comment>
<accession>A0A931HVY0</accession>
<dbReference type="Proteomes" id="UP000614490">
    <property type="component" value="Unassembled WGS sequence"/>
</dbReference>
<sequence>MRIFSLLSLFLLTGCNLRVLNPKSDTAEKITNLIYLSFGLMMLVFVVVMILFVHFLKKYKETPERLNEIPGDGKESKRLEVTWTVLPILLLAVLAVPTVKATYDMTSQVSGDGGEAEAEDAITIDVVGRQYNWEFTYENGKKSVNELVLPVNQKANFKLTSEDVIHSFWVPKLSGKIDVLPGEETRLSFTPRGAGVYQGKCAEFCGAEHTQMRFETKVVSQTEFQQWLKNGVEEEGE</sequence>
<evidence type="ECO:0000259" key="18">
    <source>
        <dbReference type="PROSITE" id="PS50999"/>
    </source>
</evidence>
<dbReference type="EC" id="7.1.1.9" evidence="15"/>
<comment type="function">
    <text evidence="12 15">Subunits I and II form the functional core of the enzyme complex. Electrons originating in cytochrome c are transferred via heme a and Cu(A) to the binuclear center formed by heme a3 and Cu(B).</text>
</comment>
<evidence type="ECO:0000256" key="16">
    <source>
        <dbReference type="SAM" id="Phobius"/>
    </source>
</evidence>
<evidence type="ECO:0000256" key="14">
    <source>
        <dbReference type="RuleBase" id="RU000456"/>
    </source>
</evidence>
<evidence type="ECO:0000256" key="4">
    <source>
        <dbReference type="ARBA" id="ARBA00022660"/>
    </source>
</evidence>
<dbReference type="Gene3D" id="1.10.287.90">
    <property type="match status" value="1"/>
</dbReference>
<dbReference type="Pfam" id="PF00116">
    <property type="entry name" value="COX2"/>
    <property type="match status" value="1"/>
</dbReference>
<dbReference type="InterPro" id="IPR008972">
    <property type="entry name" value="Cupredoxin"/>
</dbReference>
<dbReference type="InterPro" id="IPR014222">
    <property type="entry name" value="Cyt_c_oxidase_su2"/>
</dbReference>
<keyword evidence="8 14" id="KW-0249">Electron transport</keyword>
<dbReference type="GO" id="GO:0005507">
    <property type="term" value="F:copper ion binding"/>
    <property type="evidence" value="ECO:0007669"/>
    <property type="project" value="InterPro"/>
</dbReference>
<dbReference type="SUPFAM" id="SSF81464">
    <property type="entry name" value="Cytochrome c oxidase subunit II-like, transmembrane region"/>
    <property type="match status" value="1"/>
</dbReference>
<feature type="transmembrane region" description="Helical" evidence="16">
    <location>
        <begin position="81"/>
        <end position="99"/>
    </location>
</feature>
<dbReference type="Gene3D" id="2.60.40.420">
    <property type="entry name" value="Cupredoxins - blue copper proteins"/>
    <property type="match status" value="1"/>
</dbReference>
<keyword evidence="7" id="KW-1278">Translocase</keyword>
<evidence type="ECO:0000256" key="10">
    <source>
        <dbReference type="ARBA" id="ARBA00023008"/>
    </source>
</evidence>
<evidence type="ECO:0000313" key="19">
    <source>
        <dbReference type="EMBL" id="MBH0230529.1"/>
    </source>
</evidence>
<comment type="subcellular location">
    <subcellularLocation>
        <location evidence="14">Cell membrane</location>
        <topology evidence="14">Multi-pass membrane protein</topology>
    </subcellularLocation>
    <subcellularLocation>
        <location evidence="1">Membrane</location>
        <topology evidence="1">Multi-pass membrane protein</topology>
    </subcellularLocation>
</comment>
<dbReference type="PANTHER" id="PTHR22888">
    <property type="entry name" value="CYTOCHROME C OXIDASE, SUBUNIT II"/>
    <property type="match status" value="1"/>
</dbReference>
<dbReference type="PROSITE" id="PS00078">
    <property type="entry name" value="COX2"/>
    <property type="match status" value="1"/>
</dbReference>
<evidence type="ECO:0000259" key="17">
    <source>
        <dbReference type="PROSITE" id="PS50857"/>
    </source>
</evidence>
<name>A0A931HVY0_9BACI</name>
<dbReference type="InterPro" id="IPR045187">
    <property type="entry name" value="CcO_II"/>
</dbReference>
<evidence type="ECO:0000256" key="8">
    <source>
        <dbReference type="ARBA" id="ARBA00022982"/>
    </source>
</evidence>
<evidence type="ECO:0000256" key="11">
    <source>
        <dbReference type="ARBA" id="ARBA00023136"/>
    </source>
</evidence>
<keyword evidence="5 14" id="KW-0812">Transmembrane</keyword>
<dbReference type="GO" id="GO:0042773">
    <property type="term" value="P:ATP synthesis coupled electron transport"/>
    <property type="evidence" value="ECO:0007669"/>
    <property type="project" value="TreeGrafter"/>
</dbReference>
<evidence type="ECO:0000256" key="3">
    <source>
        <dbReference type="ARBA" id="ARBA00022448"/>
    </source>
</evidence>
<feature type="transmembrane region" description="Helical" evidence="16">
    <location>
        <begin position="33"/>
        <end position="56"/>
    </location>
</feature>
<feature type="domain" description="Cytochrome oxidase subunit II transmembrane region profile" evidence="18">
    <location>
        <begin position="11"/>
        <end position="109"/>
    </location>
</feature>
<evidence type="ECO:0000256" key="15">
    <source>
        <dbReference type="RuleBase" id="RU004024"/>
    </source>
</evidence>
<dbReference type="NCBIfam" id="TIGR02866">
    <property type="entry name" value="CoxB"/>
    <property type="match status" value="1"/>
</dbReference>
<dbReference type="InterPro" id="IPR001505">
    <property type="entry name" value="Copper_CuA"/>
</dbReference>
<reference evidence="19 20" key="1">
    <citation type="journal article" date="2005" name="Int. J. Syst. Evol. Microbiol.">
        <title>Halobacillus yeomjeoni sp. nov., isolated from a marine solar saltern in Korea.</title>
        <authorList>
            <person name="Yoon J.H."/>
            <person name="Kang S.J."/>
            <person name="Lee C.H."/>
            <person name="Oh H.W."/>
            <person name="Oh T.K."/>
        </authorList>
    </citation>
    <scope>NUCLEOTIDE SEQUENCE [LARGE SCALE GENOMIC DNA]</scope>
    <source>
        <strain evidence="19 20">KCTC 3957</strain>
    </source>
</reference>
<evidence type="ECO:0000256" key="2">
    <source>
        <dbReference type="ARBA" id="ARBA00007866"/>
    </source>
</evidence>
<keyword evidence="4 14" id="KW-0679">Respiratory chain</keyword>
<evidence type="ECO:0000256" key="13">
    <source>
        <dbReference type="ARBA" id="ARBA00047816"/>
    </source>
</evidence>
<evidence type="ECO:0000256" key="6">
    <source>
        <dbReference type="ARBA" id="ARBA00022723"/>
    </source>
</evidence>
<dbReference type="InterPro" id="IPR002429">
    <property type="entry name" value="CcO_II-like_C"/>
</dbReference>
<feature type="domain" description="Cytochrome oxidase subunit II copper A binding" evidence="17">
    <location>
        <begin position="119"/>
        <end position="230"/>
    </location>
</feature>
<comment type="similarity">
    <text evidence="2 14">Belongs to the cytochrome c oxidase subunit 2 family.</text>
</comment>
<keyword evidence="20" id="KW-1185">Reference proteome</keyword>
<keyword evidence="9 16" id="KW-1133">Transmembrane helix</keyword>
<evidence type="ECO:0000256" key="12">
    <source>
        <dbReference type="ARBA" id="ARBA00024688"/>
    </source>
</evidence>
<dbReference type="PROSITE" id="PS50999">
    <property type="entry name" value="COX2_TM"/>
    <property type="match status" value="1"/>
</dbReference>
<evidence type="ECO:0000256" key="1">
    <source>
        <dbReference type="ARBA" id="ARBA00004141"/>
    </source>
</evidence>
<dbReference type="GO" id="GO:0004129">
    <property type="term" value="F:cytochrome-c oxidase activity"/>
    <property type="evidence" value="ECO:0007669"/>
    <property type="project" value="UniProtKB-EC"/>
</dbReference>
<dbReference type="RefSeq" id="WP_197317160.1">
    <property type="nucleotide sequence ID" value="NZ_JADZSC010000002.1"/>
</dbReference>
<protein>
    <recommendedName>
        <fullName evidence="15">Cytochrome c oxidase subunit 2</fullName>
        <ecNumber evidence="15">7.1.1.9</ecNumber>
    </recommendedName>
</protein>
<dbReference type="GO" id="GO:0016491">
    <property type="term" value="F:oxidoreductase activity"/>
    <property type="evidence" value="ECO:0007669"/>
    <property type="project" value="InterPro"/>
</dbReference>
<dbReference type="InterPro" id="IPR036257">
    <property type="entry name" value="Cyt_c_oxidase_su2_TM_sf"/>
</dbReference>
<comment type="cofactor">
    <cofactor evidence="15">
        <name>Cu cation</name>
        <dbReference type="ChEBI" id="CHEBI:23378"/>
    </cofactor>
    <text evidence="15">Binds a copper A center.</text>
</comment>
<proteinExistence type="inferred from homology"/>
<evidence type="ECO:0000256" key="7">
    <source>
        <dbReference type="ARBA" id="ARBA00022967"/>
    </source>
</evidence>